<dbReference type="GO" id="GO:0030313">
    <property type="term" value="C:cell envelope"/>
    <property type="evidence" value="ECO:0007669"/>
    <property type="project" value="UniProtKB-SubCell"/>
</dbReference>
<proteinExistence type="predicted"/>
<evidence type="ECO:0000313" key="4">
    <source>
        <dbReference type="Proteomes" id="UP000176424"/>
    </source>
</evidence>
<dbReference type="PANTHER" id="PTHR32347">
    <property type="entry name" value="EFFLUX SYSTEM COMPONENT YKNX-RELATED"/>
    <property type="match status" value="1"/>
</dbReference>
<dbReference type="STRING" id="1797263.A2397_00155"/>
<sequence>MADIIELRFPFSGLVANLNKKLGDSVKKGEIIASLTRTTLQSELDRQLAEYEKVRADFEIFALQNPDPSDDISKYQKTARQAQLNASVKDVEIAKAKLDLVDLVCPCNAAVLSTGGILQGIYITPSANPVTLLDSDSLRFQIEVGSHDAPFFASERKAVITIGAQDKKVHAISKPAAITLLSKAPYFTYLVDIIPDDFLDILPGMEGSIEFSDL</sequence>
<protein>
    <submittedName>
        <fullName evidence="3">Uncharacterized protein</fullName>
    </submittedName>
</protein>
<dbReference type="AlphaFoldDB" id="A0A1F4ZX54"/>
<dbReference type="SUPFAM" id="SSF111369">
    <property type="entry name" value="HlyD-like secretion proteins"/>
    <property type="match status" value="1"/>
</dbReference>
<name>A0A1F4ZX54_9BACT</name>
<gene>
    <name evidence="3" type="ORF">A2397_00155</name>
</gene>
<dbReference type="EMBL" id="MEXR01000001">
    <property type="protein sequence ID" value="OGD10668.1"/>
    <property type="molecule type" value="Genomic_DNA"/>
</dbReference>
<evidence type="ECO:0000313" key="3">
    <source>
        <dbReference type="EMBL" id="OGD10668.1"/>
    </source>
</evidence>
<keyword evidence="2" id="KW-0175">Coiled coil</keyword>
<comment type="subcellular location">
    <subcellularLocation>
        <location evidence="1">Cell envelope</location>
    </subcellularLocation>
</comment>
<dbReference type="Proteomes" id="UP000176424">
    <property type="component" value="Unassembled WGS sequence"/>
</dbReference>
<comment type="caution">
    <text evidence="3">The sequence shown here is derived from an EMBL/GenBank/DDBJ whole genome shotgun (WGS) entry which is preliminary data.</text>
</comment>
<evidence type="ECO:0000256" key="1">
    <source>
        <dbReference type="ARBA" id="ARBA00004196"/>
    </source>
</evidence>
<dbReference type="Gene3D" id="2.40.50.100">
    <property type="match status" value="1"/>
</dbReference>
<reference evidence="3 4" key="1">
    <citation type="journal article" date="2016" name="Nat. Commun.">
        <title>Thousands of microbial genomes shed light on interconnected biogeochemical processes in an aquifer system.</title>
        <authorList>
            <person name="Anantharaman K."/>
            <person name="Brown C.T."/>
            <person name="Hug L.A."/>
            <person name="Sharon I."/>
            <person name="Castelle C.J."/>
            <person name="Probst A.J."/>
            <person name="Thomas B.C."/>
            <person name="Singh A."/>
            <person name="Wilkins M.J."/>
            <person name="Karaoz U."/>
            <person name="Brodie E.L."/>
            <person name="Williams K.H."/>
            <person name="Hubbard S.S."/>
            <person name="Banfield J.F."/>
        </authorList>
    </citation>
    <scope>NUCLEOTIDE SEQUENCE [LARGE SCALE GENOMIC DNA]</scope>
</reference>
<dbReference type="InterPro" id="IPR050465">
    <property type="entry name" value="UPF0194_transport"/>
</dbReference>
<accession>A0A1F4ZX54</accession>
<organism evidence="3 4">
    <name type="scientific">Candidatus Amesbacteria bacterium RIFOXYB1_FULL_44_23</name>
    <dbReference type="NCBI Taxonomy" id="1797263"/>
    <lineage>
        <taxon>Bacteria</taxon>
        <taxon>Candidatus Amesiibacteriota</taxon>
    </lineage>
</organism>
<evidence type="ECO:0000256" key="2">
    <source>
        <dbReference type="ARBA" id="ARBA00023054"/>
    </source>
</evidence>